<dbReference type="Pfam" id="PF03372">
    <property type="entry name" value="Exo_endo_phos"/>
    <property type="match status" value="1"/>
</dbReference>
<evidence type="ECO:0000313" key="3">
    <source>
        <dbReference type="EMBL" id="CUH76327.1"/>
    </source>
</evidence>
<accession>A0A0P1G3D9</accession>
<dbReference type="SUPFAM" id="SSF56219">
    <property type="entry name" value="DNase I-like"/>
    <property type="match status" value="1"/>
</dbReference>
<reference evidence="3 4" key="1">
    <citation type="submission" date="2015-09" db="EMBL/GenBank/DDBJ databases">
        <authorList>
            <consortium name="Swine Surveillance"/>
        </authorList>
    </citation>
    <scope>NUCLEOTIDE SEQUENCE [LARGE SCALE GENOMIC DNA]</scope>
    <source>
        <strain evidence="3 4">CECT 7557</strain>
    </source>
</reference>
<dbReference type="InterPro" id="IPR005135">
    <property type="entry name" value="Endo/exonuclease/phosphatase"/>
</dbReference>
<feature type="domain" description="Endonuclease/exonuclease/phosphatase" evidence="2">
    <location>
        <begin position="51"/>
        <end position="332"/>
    </location>
</feature>
<feature type="signal peptide" evidence="1">
    <location>
        <begin position="1"/>
        <end position="23"/>
    </location>
</feature>
<feature type="chain" id="PRO_5006063033" description="Endonuclease/exonuclease/phosphatase domain-containing protein" evidence="1">
    <location>
        <begin position="24"/>
        <end position="341"/>
    </location>
</feature>
<dbReference type="Proteomes" id="UP000052022">
    <property type="component" value="Unassembled WGS sequence"/>
</dbReference>
<dbReference type="OrthoDB" id="292013at2"/>
<evidence type="ECO:0000259" key="2">
    <source>
        <dbReference type="Pfam" id="PF03372"/>
    </source>
</evidence>
<dbReference type="AlphaFoldDB" id="A0A0P1G3D9"/>
<dbReference type="InterPro" id="IPR036691">
    <property type="entry name" value="Endo/exonu/phosph_ase_sf"/>
</dbReference>
<protein>
    <recommendedName>
        <fullName evidence="2">Endonuclease/exonuclease/phosphatase domain-containing protein</fullName>
    </recommendedName>
</protein>
<dbReference type="STRING" id="928856.SAMN04488049_11286"/>
<dbReference type="RefSeq" id="WP_058288976.1">
    <property type="nucleotide sequence ID" value="NZ_CYSD01000014.1"/>
</dbReference>
<evidence type="ECO:0000256" key="1">
    <source>
        <dbReference type="SAM" id="SignalP"/>
    </source>
</evidence>
<dbReference type="EMBL" id="CYSD01000014">
    <property type="protein sequence ID" value="CUH76327.1"/>
    <property type="molecule type" value="Genomic_DNA"/>
</dbReference>
<name>A0A0P1G3D9_9RHOB</name>
<proteinExistence type="predicted"/>
<dbReference type="Gene3D" id="3.60.10.10">
    <property type="entry name" value="Endonuclease/exonuclease/phosphatase"/>
    <property type="match status" value="1"/>
</dbReference>
<gene>
    <name evidence="3" type="ORF">TRM7557_00842</name>
</gene>
<keyword evidence="4" id="KW-1185">Reference proteome</keyword>
<keyword evidence="1" id="KW-0732">Signal</keyword>
<dbReference type="GO" id="GO:0003824">
    <property type="term" value="F:catalytic activity"/>
    <property type="evidence" value="ECO:0007669"/>
    <property type="project" value="InterPro"/>
</dbReference>
<sequence length="341" mass="37221">MRCRAASLLGAFLIFLSTVAAWAEPLRIATFHTELSRKGPGILVRDLEQQKPNPQIEAVIATLVEAQPDIVLLQGIDWDMSPRVAEALSRRLSDAGLPGMRGFARQPNAGFPSGVDLDGDGQTNGPGDSYGWGRFSGQGGMLLLSRLPIDETRSETFSDLLWRNLPDHQMPRHPDGSPFPSARAWEVWRLSSVGLWAVPITLPDGRDLWLLGFHAAPPVFDGPEDRNGRRNADEIRLWRHVLDGTITSAVTGPLVLAGSANLDPVRGDGRHAAIRDLLAHPKLQDPQPRDGAGNDHTVTWEHAGDMRVDYVLPASQMTVIDSGILRSAGSRHGLVWVDILP</sequence>
<evidence type="ECO:0000313" key="4">
    <source>
        <dbReference type="Proteomes" id="UP000052022"/>
    </source>
</evidence>
<organism evidence="3 4">
    <name type="scientific">Tritonibacter multivorans</name>
    <dbReference type="NCBI Taxonomy" id="928856"/>
    <lineage>
        <taxon>Bacteria</taxon>
        <taxon>Pseudomonadati</taxon>
        <taxon>Pseudomonadota</taxon>
        <taxon>Alphaproteobacteria</taxon>
        <taxon>Rhodobacterales</taxon>
        <taxon>Paracoccaceae</taxon>
        <taxon>Tritonibacter</taxon>
    </lineage>
</organism>